<dbReference type="AlphaFoldDB" id="A0A6P1NWR3"/>
<feature type="transmembrane region" description="Helical" evidence="5">
    <location>
        <begin position="172"/>
        <end position="194"/>
    </location>
</feature>
<evidence type="ECO:0000256" key="5">
    <source>
        <dbReference type="SAM" id="Phobius"/>
    </source>
</evidence>
<dbReference type="InterPro" id="IPR014755">
    <property type="entry name" value="Cu-Rt/internalin_Ig-like"/>
</dbReference>
<keyword evidence="3 6" id="KW-0732">Signal</keyword>
<dbReference type="GO" id="GO:0030313">
    <property type="term" value="C:cell envelope"/>
    <property type="evidence" value="ECO:0007669"/>
    <property type="project" value="UniProtKB-SubCell"/>
</dbReference>
<evidence type="ECO:0000313" key="9">
    <source>
        <dbReference type="Proteomes" id="UP000464186"/>
    </source>
</evidence>
<dbReference type="EMBL" id="CP047898">
    <property type="protein sequence ID" value="QHK21371.1"/>
    <property type="molecule type" value="Genomic_DNA"/>
</dbReference>
<feature type="domain" description="CopC" evidence="7">
    <location>
        <begin position="32"/>
        <end position="124"/>
    </location>
</feature>
<sequence>MRSIRRQLLSVVLGTFVFVAAVLGFAAPASAHDAAESSSPAQGATVATAPDQVSVTFNKNPLGIGAQFSVKDSAGAEWADGAVEIVDNTATQKLKAGARAGTYTVAWRVVSSDSHPIEGTFGFTATAAAAGAAPSGTSAAGASPSAAIPTMGTAQPGTVASPAAAEGASEPFPWSLVIFAAVAVGLLVAIGILAKRRLTAGGEDDETEEA</sequence>
<keyword evidence="2" id="KW-0479">Metal-binding</keyword>
<gene>
    <name evidence="8" type="ORF">GU243_18525</name>
</gene>
<evidence type="ECO:0000256" key="6">
    <source>
        <dbReference type="SAM" id="SignalP"/>
    </source>
</evidence>
<protein>
    <submittedName>
        <fullName evidence="8">Copper resistance protein CopC</fullName>
    </submittedName>
</protein>
<dbReference type="SUPFAM" id="SSF81296">
    <property type="entry name" value="E set domains"/>
    <property type="match status" value="1"/>
</dbReference>
<accession>A0A6P1NWR3</accession>
<evidence type="ECO:0000256" key="3">
    <source>
        <dbReference type="ARBA" id="ARBA00022729"/>
    </source>
</evidence>
<dbReference type="GO" id="GO:0006825">
    <property type="term" value="P:copper ion transport"/>
    <property type="evidence" value="ECO:0007669"/>
    <property type="project" value="InterPro"/>
</dbReference>
<proteinExistence type="predicted"/>
<dbReference type="PANTHER" id="PTHR34820:SF4">
    <property type="entry name" value="INNER MEMBRANE PROTEIN YEBZ"/>
    <property type="match status" value="1"/>
</dbReference>
<dbReference type="KEGG" id="psey:GU243_18525"/>
<evidence type="ECO:0000313" key="8">
    <source>
        <dbReference type="EMBL" id="QHK21371.1"/>
    </source>
</evidence>
<dbReference type="GO" id="GO:0005507">
    <property type="term" value="F:copper ion binding"/>
    <property type="evidence" value="ECO:0007669"/>
    <property type="project" value="InterPro"/>
</dbReference>
<dbReference type="InterPro" id="IPR032694">
    <property type="entry name" value="CopC/D"/>
</dbReference>
<dbReference type="Gene3D" id="2.60.40.1220">
    <property type="match status" value="1"/>
</dbReference>
<evidence type="ECO:0000256" key="4">
    <source>
        <dbReference type="ARBA" id="ARBA00023008"/>
    </source>
</evidence>
<dbReference type="GO" id="GO:0005886">
    <property type="term" value="C:plasma membrane"/>
    <property type="evidence" value="ECO:0007669"/>
    <property type="project" value="TreeGrafter"/>
</dbReference>
<feature type="signal peptide" evidence="6">
    <location>
        <begin position="1"/>
        <end position="31"/>
    </location>
</feature>
<dbReference type="GO" id="GO:0046688">
    <property type="term" value="P:response to copper ion"/>
    <property type="evidence" value="ECO:0007669"/>
    <property type="project" value="InterPro"/>
</dbReference>
<keyword evidence="4" id="KW-0186">Copper</keyword>
<name>A0A6P1NWR3_9MICC</name>
<dbReference type="InterPro" id="IPR007348">
    <property type="entry name" value="CopC_dom"/>
</dbReference>
<keyword evidence="5" id="KW-1133">Transmembrane helix</keyword>
<keyword evidence="5" id="KW-0472">Membrane</keyword>
<dbReference type="Pfam" id="PF04234">
    <property type="entry name" value="CopC"/>
    <property type="match status" value="1"/>
</dbReference>
<dbReference type="PANTHER" id="PTHR34820">
    <property type="entry name" value="INNER MEMBRANE PROTEIN YEBZ"/>
    <property type="match status" value="1"/>
</dbReference>
<dbReference type="Proteomes" id="UP000464186">
    <property type="component" value="Chromosome"/>
</dbReference>
<organism evidence="8 9">
    <name type="scientific">Pseudarthrobacter psychrotolerans</name>
    <dbReference type="NCBI Taxonomy" id="2697569"/>
    <lineage>
        <taxon>Bacteria</taxon>
        <taxon>Bacillati</taxon>
        <taxon>Actinomycetota</taxon>
        <taxon>Actinomycetes</taxon>
        <taxon>Micrococcales</taxon>
        <taxon>Micrococcaceae</taxon>
        <taxon>Pseudarthrobacter</taxon>
    </lineage>
</organism>
<keyword evidence="9" id="KW-1185">Reference proteome</keyword>
<keyword evidence="5" id="KW-0812">Transmembrane</keyword>
<evidence type="ECO:0000256" key="1">
    <source>
        <dbReference type="ARBA" id="ARBA00004196"/>
    </source>
</evidence>
<comment type="subcellular location">
    <subcellularLocation>
        <location evidence="1">Cell envelope</location>
    </subcellularLocation>
</comment>
<dbReference type="InterPro" id="IPR014756">
    <property type="entry name" value="Ig_E-set"/>
</dbReference>
<reference evidence="8 9" key="1">
    <citation type="submission" date="2020-01" db="EMBL/GenBank/DDBJ databases">
        <title>Pseudarthrobacter psychrotolerans sp. nov., isolated from antarctic soil.</title>
        <authorList>
            <person name="Shin Y."/>
            <person name="Park W."/>
        </authorList>
    </citation>
    <scope>NUCLEOTIDE SEQUENCE [LARGE SCALE GENOMIC DNA]</scope>
    <source>
        <strain evidence="8 9">YJ56</strain>
    </source>
</reference>
<evidence type="ECO:0000256" key="2">
    <source>
        <dbReference type="ARBA" id="ARBA00022723"/>
    </source>
</evidence>
<evidence type="ECO:0000259" key="7">
    <source>
        <dbReference type="Pfam" id="PF04234"/>
    </source>
</evidence>
<feature type="chain" id="PRO_5039517630" evidence="6">
    <location>
        <begin position="32"/>
        <end position="210"/>
    </location>
</feature>
<dbReference type="GO" id="GO:0042597">
    <property type="term" value="C:periplasmic space"/>
    <property type="evidence" value="ECO:0007669"/>
    <property type="project" value="InterPro"/>
</dbReference>